<dbReference type="RefSeq" id="WP_077720776.1">
    <property type="nucleotide sequence ID" value="NZ_CP019699.1"/>
</dbReference>
<feature type="region of interest" description="Disordered" evidence="1">
    <location>
        <begin position="66"/>
        <end position="86"/>
    </location>
</feature>
<evidence type="ECO:0000313" key="3">
    <source>
        <dbReference type="Proteomes" id="UP000188603"/>
    </source>
</evidence>
<reference evidence="2 3" key="1">
    <citation type="journal article" date="2015" name="Int. J. Syst. Evol. Microbiol.">
        <title>Novibacillus thermophilus gen. nov., sp. nov., a Gram-staining-negative and moderately thermophilic member of the family Thermoactinomycetaceae.</title>
        <authorList>
            <person name="Yang G."/>
            <person name="Chen J."/>
            <person name="Zhou S."/>
        </authorList>
    </citation>
    <scope>NUCLEOTIDE SEQUENCE [LARGE SCALE GENOMIC DNA]</scope>
    <source>
        <strain evidence="2 3">SG-1</strain>
    </source>
</reference>
<evidence type="ECO:0000256" key="1">
    <source>
        <dbReference type="SAM" id="MobiDB-lite"/>
    </source>
</evidence>
<sequence length="86" mass="9597">MDVRLNVLNINVMSHNSGVFSGSNHQPFWRTACKTNVGFGRVVGEMNHTVNTINVILDNDLVDFSRREGQQGMTKQRGTNSHPPSE</sequence>
<dbReference type="OrthoDB" id="2928548at2"/>
<accession>A0A1U9KA22</accession>
<dbReference type="KEGG" id="ntr:B0W44_15265"/>
<dbReference type="AlphaFoldDB" id="A0A1U9KA22"/>
<keyword evidence="3" id="KW-1185">Reference proteome</keyword>
<dbReference type="STRING" id="1471761.B0W44_15265"/>
<dbReference type="EMBL" id="CP019699">
    <property type="protein sequence ID" value="AQS56905.1"/>
    <property type="molecule type" value="Genomic_DNA"/>
</dbReference>
<protein>
    <submittedName>
        <fullName evidence="2">Uncharacterized protein</fullName>
    </submittedName>
</protein>
<dbReference type="Proteomes" id="UP000188603">
    <property type="component" value="Chromosome"/>
</dbReference>
<gene>
    <name evidence="2" type="ORF">B0W44_15265</name>
</gene>
<feature type="compositionally biased region" description="Polar residues" evidence="1">
    <location>
        <begin position="71"/>
        <end position="86"/>
    </location>
</feature>
<proteinExistence type="predicted"/>
<name>A0A1U9KA22_9BACL</name>
<evidence type="ECO:0000313" key="2">
    <source>
        <dbReference type="EMBL" id="AQS56905.1"/>
    </source>
</evidence>
<organism evidence="2 3">
    <name type="scientific">Novibacillus thermophilus</name>
    <dbReference type="NCBI Taxonomy" id="1471761"/>
    <lineage>
        <taxon>Bacteria</taxon>
        <taxon>Bacillati</taxon>
        <taxon>Bacillota</taxon>
        <taxon>Bacilli</taxon>
        <taxon>Bacillales</taxon>
        <taxon>Thermoactinomycetaceae</taxon>
        <taxon>Novibacillus</taxon>
    </lineage>
</organism>